<feature type="domain" description="Glycoside hydrolase family 3 C-terminal" evidence="7">
    <location>
        <begin position="12"/>
        <end position="61"/>
    </location>
</feature>
<dbReference type="AlphaFoldDB" id="A0A392MDQ2"/>
<comment type="caution">
    <text evidence="8">The sequence shown here is derived from an EMBL/GenBank/DDBJ whole genome shotgun (WGS) entry which is preliminary data.</text>
</comment>
<dbReference type="PANTHER" id="PTHR30620:SF16">
    <property type="entry name" value="LYSOSOMAL BETA GLUCOSIDASE"/>
    <property type="match status" value="1"/>
</dbReference>
<dbReference type="Proteomes" id="UP000265520">
    <property type="component" value="Unassembled WGS sequence"/>
</dbReference>
<gene>
    <name evidence="8" type="ORF">A2U01_0006089</name>
</gene>
<evidence type="ECO:0000256" key="6">
    <source>
        <dbReference type="ARBA" id="ARBA00023295"/>
    </source>
</evidence>
<reference evidence="8 9" key="1">
    <citation type="journal article" date="2018" name="Front. Plant Sci.">
        <title>Red Clover (Trifolium pratense) and Zigzag Clover (T. medium) - A Picture of Genomic Similarities and Differences.</title>
        <authorList>
            <person name="Dluhosova J."/>
            <person name="Istvanek J."/>
            <person name="Nedelnik J."/>
            <person name="Repkova J."/>
        </authorList>
    </citation>
    <scope>NUCLEOTIDE SEQUENCE [LARGE SCALE GENOMIC DNA]</scope>
    <source>
        <strain evidence="9">cv. 10/8</strain>
        <tissue evidence="8">Leaf</tissue>
    </source>
</reference>
<evidence type="ECO:0000313" key="9">
    <source>
        <dbReference type="Proteomes" id="UP000265520"/>
    </source>
</evidence>
<evidence type="ECO:0000259" key="7">
    <source>
        <dbReference type="Pfam" id="PF01915"/>
    </source>
</evidence>
<evidence type="ECO:0000313" key="8">
    <source>
        <dbReference type="EMBL" id="MCH85245.1"/>
    </source>
</evidence>
<dbReference type="EMBL" id="LXQA010008146">
    <property type="protein sequence ID" value="MCH85245.1"/>
    <property type="molecule type" value="Genomic_DNA"/>
</dbReference>
<dbReference type="EC" id="3.2.1.21" evidence="3"/>
<keyword evidence="4" id="KW-0732">Signal</keyword>
<keyword evidence="6" id="KW-0326">Glycosidase</keyword>
<dbReference type="InterPro" id="IPR051915">
    <property type="entry name" value="Cellulose_Degrad_GH3"/>
</dbReference>
<dbReference type="PANTHER" id="PTHR30620">
    <property type="entry name" value="PERIPLASMIC BETA-GLUCOSIDASE-RELATED"/>
    <property type="match status" value="1"/>
</dbReference>
<evidence type="ECO:0000256" key="3">
    <source>
        <dbReference type="ARBA" id="ARBA00012744"/>
    </source>
</evidence>
<proteinExistence type="inferred from homology"/>
<organism evidence="8 9">
    <name type="scientific">Trifolium medium</name>
    <dbReference type="NCBI Taxonomy" id="97028"/>
    <lineage>
        <taxon>Eukaryota</taxon>
        <taxon>Viridiplantae</taxon>
        <taxon>Streptophyta</taxon>
        <taxon>Embryophyta</taxon>
        <taxon>Tracheophyta</taxon>
        <taxon>Spermatophyta</taxon>
        <taxon>Magnoliopsida</taxon>
        <taxon>eudicotyledons</taxon>
        <taxon>Gunneridae</taxon>
        <taxon>Pentapetalae</taxon>
        <taxon>rosids</taxon>
        <taxon>fabids</taxon>
        <taxon>Fabales</taxon>
        <taxon>Fabaceae</taxon>
        <taxon>Papilionoideae</taxon>
        <taxon>50 kb inversion clade</taxon>
        <taxon>NPAAA clade</taxon>
        <taxon>Hologalegina</taxon>
        <taxon>IRL clade</taxon>
        <taxon>Trifolieae</taxon>
        <taxon>Trifolium</taxon>
    </lineage>
</organism>
<dbReference type="InterPro" id="IPR002772">
    <property type="entry name" value="Glyco_hydro_3_C"/>
</dbReference>
<dbReference type="SUPFAM" id="SSF52279">
    <property type="entry name" value="Beta-D-glucan exohydrolase, C-terminal domain"/>
    <property type="match status" value="1"/>
</dbReference>
<sequence length="72" mass="7964">MPKHHQVCDSIQCVFVLVPRLPVVIQPYLAKIDALVAAWLPGIEGQGVAIVLYGDYGFTGKDMVQEYNTFSL</sequence>
<evidence type="ECO:0000256" key="1">
    <source>
        <dbReference type="ARBA" id="ARBA00000448"/>
    </source>
</evidence>
<dbReference type="InterPro" id="IPR036881">
    <property type="entry name" value="Glyco_hydro_3_C_sf"/>
</dbReference>
<keyword evidence="9" id="KW-1185">Reference proteome</keyword>
<name>A0A392MDQ2_9FABA</name>
<protein>
    <recommendedName>
        <fullName evidence="3">beta-glucosidase</fullName>
        <ecNumber evidence="3">3.2.1.21</ecNumber>
    </recommendedName>
</protein>
<comment type="similarity">
    <text evidence="2">Belongs to the glycosyl hydrolase 3 family.</text>
</comment>
<comment type="catalytic activity">
    <reaction evidence="1">
        <text>Hydrolysis of terminal, non-reducing beta-D-glucosyl residues with release of beta-D-glucose.</text>
        <dbReference type="EC" id="3.2.1.21"/>
    </reaction>
</comment>
<dbReference type="Pfam" id="PF01915">
    <property type="entry name" value="Glyco_hydro_3_C"/>
    <property type="match status" value="1"/>
</dbReference>
<evidence type="ECO:0000256" key="5">
    <source>
        <dbReference type="ARBA" id="ARBA00022801"/>
    </source>
</evidence>
<dbReference type="GO" id="GO:0009251">
    <property type="term" value="P:glucan catabolic process"/>
    <property type="evidence" value="ECO:0007669"/>
    <property type="project" value="TreeGrafter"/>
</dbReference>
<evidence type="ECO:0000256" key="4">
    <source>
        <dbReference type="ARBA" id="ARBA00022729"/>
    </source>
</evidence>
<dbReference type="GO" id="GO:0008422">
    <property type="term" value="F:beta-glucosidase activity"/>
    <property type="evidence" value="ECO:0007669"/>
    <property type="project" value="UniProtKB-EC"/>
</dbReference>
<dbReference type="Gene3D" id="3.40.50.1700">
    <property type="entry name" value="Glycoside hydrolase family 3 C-terminal domain"/>
    <property type="match status" value="1"/>
</dbReference>
<accession>A0A392MDQ2</accession>
<keyword evidence="5" id="KW-0378">Hydrolase</keyword>
<evidence type="ECO:0000256" key="2">
    <source>
        <dbReference type="ARBA" id="ARBA00005336"/>
    </source>
</evidence>